<dbReference type="Pfam" id="PF01799">
    <property type="entry name" value="Fer2_2"/>
    <property type="match status" value="1"/>
</dbReference>
<gene>
    <name evidence="8" type="ORF">KCX82_19730</name>
</gene>
<evidence type="ECO:0000256" key="1">
    <source>
        <dbReference type="ARBA" id="ARBA00022714"/>
    </source>
</evidence>
<dbReference type="Proteomes" id="UP000675664">
    <property type="component" value="Unassembled WGS sequence"/>
</dbReference>
<dbReference type="InterPro" id="IPR036884">
    <property type="entry name" value="2Fe-2S-bd_dom_sf"/>
</dbReference>
<dbReference type="RefSeq" id="WP_227020232.1">
    <property type="nucleotide sequence ID" value="NZ_JAGSND010000021.1"/>
</dbReference>
<evidence type="ECO:0000256" key="3">
    <source>
        <dbReference type="ARBA" id="ARBA00023002"/>
    </source>
</evidence>
<dbReference type="PANTHER" id="PTHR44379:SF8">
    <property type="entry name" value="XANTHINE DEHYDROGENASE IRON-SULFUR-BINDING SUBUNIT XDHC-RELATED"/>
    <property type="match status" value="1"/>
</dbReference>
<evidence type="ECO:0000256" key="6">
    <source>
        <dbReference type="ARBA" id="ARBA00060707"/>
    </source>
</evidence>
<comment type="caution">
    <text evidence="8">The sequence shown here is derived from an EMBL/GenBank/DDBJ whole genome shotgun (WGS) entry which is preliminary data.</text>
</comment>
<dbReference type="GO" id="GO:0016491">
    <property type="term" value="F:oxidoreductase activity"/>
    <property type="evidence" value="ECO:0007669"/>
    <property type="project" value="UniProtKB-KW"/>
</dbReference>
<dbReference type="InterPro" id="IPR036010">
    <property type="entry name" value="2Fe-2S_ferredoxin-like_sf"/>
</dbReference>
<dbReference type="AlphaFoldDB" id="A0A8J7W3B6"/>
<evidence type="ECO:0000256" key="4">
    <source>
        <dbReference type="ARBA" id="ARBA00023004"/>
    </source>
</evidence>
<dbReference type="PROSITE" id="PS51085">
    <property type="entry name" value="2FE2S_FER_2"/>
    <property type="match status" value="1"/>
</dbReference>
<dbReference type="InterPro" id="IPR002888">
    <property type="entry name" value="2Fe-2S-bd"/>
</dbReference>
<keyword evidence="3" id="KW-0560">Oxidoreductase</keyword>
<dbReference type="PROSITE" id="PS00197">
    <property type="entry name" value="2FE2S_FER_1"/>
    <property type="match status" value="1"/>
</dbReference>
<dbReference type="GO" id="GO:0051537">
    <property type="term" value="F:2 iron, 2 sulfur cluster binding"/>
    <property type="evidence" value="ECO:0007669"/>
    <property type="project" value="UniProtKB-KW"/>
</dbReference>
<dbReference type="EMBL" id="JAGSND010000021">
    <property type="protein sequence ID" value="MBR0600119.1"/>
    <property type="molecule type" value="Genomic_DNA"/>
</dbReference>
<evidence type="ECO:0000256" key="2">
    <source>
        <dbReference type="ARBA" id="ARBA00022723"/>
    </source>
</evidence>
<dbReference type="PANTHER" id="PTHR44379">
    <property type="entry name" value="OXIDOREDUCTASE WITH IRON-SULFUR SUBUNIT"/>
    <property type="match status" value="1"/>
</dbReference>
<accession>A0A8J7W3B6</accession>
<dbReference type="GO" id="GO:0046872">
    <property type="term" value="F:metal ion binding"/>
    <property type="evidence" value="ECO:0007669"/>
    <property type="project" value="UniProtKB-KW"/>
</dbReference>
<feature type="domain" description="2Fe-2S ferredoxin-type" evidence="7">
    <location>
        <begin position="4"/>
        <end position="80"/>
    </location>
</feature>
<evidence type="ECO:0000313" key="8">
    <source>
        <dbReference type="EMBL" id="MBR0600119.1"/>
    </source>
</evidence>
<dbReference type="InterPro" id="IPR001041">
    <property type="entry name" value="2Fe-2S_ferredoxin-type"/>
</dbReference>
<dbReference type="InterPro" id="IPR012675">
    <property type="entry name" value="Beta-grasp_dom_sf"/>
</dbReference>
<dbReference type="SUPFAM" id="SSF54292">
    <property type="entry name" value="2Fe-2S ferredoxin-like"/>
    <property type="match status" value="1"/>
</dbReference>
<organism evidence="8 9">
    <name type="scientific">Sinanaerobacter chloroacetimidivorans</name>
    <dbReference type="NCBI Taxonomy" id="2818044"/>
    <lineage>
        <taxon>Bacteria</taxon>
        <taxon>Bacillati</taxon>
        <taxon>Bacillota</taxon>
        <taxon>Clostridia</taxon>
        <taxon>Peptostreptococcales</taxon>
        <taxon>Anaerovoracaceae</taxon>
        <taxon>Sinanaerobacter</taxon>
    </lineage>
</organism>
<comment type="pathway">
    <text evidence="6">Alkaloid degradation; nicotine degradation.</text>
</comment>
<evidence type="ECO:0000313" key="9">
    <source>
        <dbReference type="Proteomes" id="UP000675664"/>
    </source>
</evidence>
<keyword evidence="1" id="KW-0001">2Fe-2S</keyword>
<proteinExistence type="predicted"/>
<protein>
    <submittedName>
        <fullName evidence="8">(2Fe-2S)-binding protein</fullName>
    </submittedName>
</protein>
<dbReference type="SUPFAM" id="SSF47741">
    <property type="entry name" value="CO dehydrogenase ISP C-domain like"/>
    <property type="match status" value="1"/>
</dbReference>
<dbReference type="Pfam" id="PF00111">
    <property type="entry name" value="Fer2"/>
    <property type="match status" value="1"/>
</dbReference>
<dbReference type="Gene3D" id="3.10.20.30">
    <property type="match status" value="1"/>
</dbReference>
<dbReference type="InterPro" id="IPR006058">
    <property type="entry name" value="2Fe2S_fd_BS"/>
</dbReference>
<evidence type="ECO:0000259" key="7">
    <source>
        <dbReference type="PROSITE" id="PS51085"/>
    </source>
</evidence>
<keyword evidence="9" id="KW-1185">Reference proteome</keyword>
<dbReference type="InterPro" id="IPR051452">
    <property type="entry name" value="Diverse_Oxidoreductases"/>
</dbReference>
<dbReference type="Gene3D" id="1.10.150.120">
    <property type="entry name" value="[2Fe-2S]-binding domain"/>
    <property type="match status" value="1"/>
</dbReference>
<keyword evidence="2" id="KW-0479">Metal-binding</keyword>
<keyword evidence="4" id="KW-0408">Iron</keyword>
<dbReference type="FunFam" id="3.10.20.30:FF:000020">
    <property type="entry name" value="Xanthine dehydrogenase iron-sulfur subunit"/>
    <property type="match status" value="1"/>
</dbReference>
<reference evidence="8" key="1">
    <citation type="submission" date="2021-04" db="EMBL/GenBank/DDBJ databases">
        <title>Sinoanaerobacter chloroacetimidivorans sp. nov., an obligate anaerobic bacterium isolated from anaerobic sludge.</title>
        <authorList>
            <person name="Bao Y."/>
        </authorList>
    </citation>
    <scope>NUCLEOTIDE SEQUENCE</scope>
    <source>
        <strain evidence="8">BAD-6</strain>
    </source>
</reference>
<sequence length="163" mass="17337">MNKQLISLDINDQIYQVAVTPMDLLVDVIRKEIGLTGTKKGCGQGDCGACTVLIDGKPQLGCLKLAIACQGKKITTIEGIANPETGELHPLQKSFLDHGAVQCGFCTPGMILSSKALVDTNPTPTKDEIKRALAGNTCRCTGYILIFEAVEAYVKALAEGEVK</sequence>
<evidence type="ECO:0000256" key="5">
    <source>
        <dbReference type="ARBA" id="ARBA00023014"/>
    </source>
</evidence>
<name>A0A8J7W3B6_9FIRM</name>
<keyword evidence="5" id="KW-0411">Iron-sulfur</keyword>
<reference evidence="8" key="2">
    <citation type="submission" date="2021-04" db="EMBL/GenBank/DDBJ databases">
        <authorList>
            <person name="Liu J."/>
        </authorList>
    </citation>
    <scope>NUCLEOTIDE SEQUENCE</scope>
    <source>
        <strain evidence="8">BAD-6</strain>
    </source>
</reference>